<evidence type="ECO:0000313" key="1">
    <source>
        <dbReference type="EMBL" id="GAH88148.1"/>
    </source>
</evidence>
<protein>
    <submittedName>
        <fullName evidence="1">Uncharacterized protein</fullName>
    </submittedName>
</protein>
<name>X1L1U5_9ZZZZ</name>
<dbReference type="AlphaFoldDB" id="X1L1U5"/>
<proteinExistence type="predicted"/>
<dbReference type="EMBL" id="BARU01037462">
    <property type="protein sequence ID" value="GAH88148.1"/>
    <property type="molecule type" value="Genomic_DNA"/>
</dbReference>
<accession>X1L1U5</accession>
<sequence length="99" mass="10599">MIMAESKSHKAAANRLADLYGAEYNQGKGADINTPGVVIEVETPETVSDGLRQLQGHQKPVYVAGTNKEAVEKALEKTKGTTVGVMDNQGNIVKSSTRR</sequence>
<reference evidence="1" key="1">
    <citation type="journal article" date="2014" name="Front. Microbiol.">
        <title>High frequency of phylogenetically diverse reductive dehalogenase-homologous genes in deep subseafloor sedimentary metagenomes.</title>
        <authorList>
            <person name="Kawai M."/>
            <person name="Futagami T."/>
            <person name="Toyoda A."/>
            <person name="Takaki Y."/>
            <person name="Nishi S."/>
            <person name="Hori S."/>
            <person name="Arai W."/>
            <person name="Tsubouchi T."/>
            <person name="Morono Y."/>
            <person name="Uchiyama I."/>
            <person name="Ito T."/>
            <person name="Fujiyama A."/>
            <person name="Inagaki F."/>
            <person name="Takami H."/>
        </authorList>
    </citation>
    <scope>NUCLEOTIDE SEQUENCE</scope>
    <source>
        <strain evidence="1">Expedition CK06-06</strain>
    </source>
</reference>
<gene>
    <name evidence="1" type="ORF">S03H2_58371</name>
</gene>
<organism evidence="1">
    <name type="scientific">marine sediment metagenome</name>
    <dbReference type="NCBI Taxonomy" id="412755"/>
    <lineage>
        <taxon>unclassified sequences</taxon>
        <taxon>metagenomes</taxon>
        <taxon>ecological metagenomes</taxon>
    </lineage>
</organism>
<comment type="caution">
    <text evidence="1">The sequence shown here is derived from an EMBL/GenBank/DDBJ whole genome shotgun (WGS) entry which is preliminary data.</text>
</comment>